<evidence type="ECO:0000313" key="2">
    <source>
        <dbReference type="Proteomes" id="UP000308886"/>
    </source>
</evidence>
<comment type="caution">
    <text evidence="1">The sequence shown here is derived from an EMBL/GenBank/DDBJ whole genome shotgun (WGS) entry which is preliminary data.</text>
</comment>
<sequence length="336" mass="37323">MGLASLMLSLAACENGDQKFSDYEGGTSVYFAEQYPVRTLILGYDEGGLNDMDNQHKCQIISTMGGSYNGGDIKVNVTVDENLCDKLYFEDGVTPVKPMPQSYYSLSTNTLDYGGSFMGRVNVQFTDEFFADPAALTASYVIPLRMTEQVGANRILAGTPFVEGSTPVRTDVSAWKVLPQDYVLYCVKYINPYHAYWLRRGKDFIKENGTTKTNIRHKENVEKDEVYATMTKSLNSVTCPVEVKLSDGTIHKCELLLTFSDDKKCTISSNTQGVTATGNGEYKDKAEIKAWGNKDRDGLYLNYTVDFGSVQVATEDTLVWQRRGSGVGTFSPVYKK</sequence>
<protein>
    <submittedName>
        <fullName evidence="1">DUF1735 domain-containing protein</fullName>
    </submittedName>
</protein>
<evidence type="ECO:0000313" key="1">
    <source>
        <dbReference type="EMBL" id="TGX80604.1"/>
    </source>
</evidence>
<dbReference type="Proteomes" id="UP000308886">
    <property type="component" value="Unassembled WGS sequence"/>
</dbReference>
<dbReference type="EMBL" id="SRZC01000024">
    <property type="protein sequence ID" value="TGX80604.1"/>
    <property type="molecule type" value="Genomic_DNA"/>
</dbReference>
<gene>
    <name evidence="1" type="ORF">E5358_12435</name>
</gene>
<reference evidence="1" key="1">
    <citation type="submission" date="2019-04" db="EMBL/GenBank/DDBJ databases">
        <title>Microbes associate with the intestines of laboratory mice.</title>
        <authorList>
            <person name="Navarre W."/>
            <person name="Wong E."/>
            <person name="Huang K."/>
            <person name="Tropini C."/>
            <person name="Ng K."/>
            <person name="Yu B."/>
        </authorList>
    </citation>
    <scope>NUCLEOTIDE SEQUENCE</scope>
    <source>
        <strain evidence="1">NM73_A23</strain>
    </source>
</reference>
<accession>A0AC61QMQ2</accession>
<name>A0AC61QMQ2_9BACT</name>
<proteinExistence type="predicted"/>
<organism evidence="1 2">
    <name type="scientific">Palleniella muris</name>
    <dbReference type="NCBI Taxonomy" id="3038145"/>
    <lineage>
        <taxon>Bacteria</taxon>
        <taxon>Pseudomonadati</taxon>
        <taxon>Bacteroidota</taxon>
        <taxon>Bacteroidia</taxon>
        <taxon>Bacteroidales</taxon>
        <taxon>Prevotellaceae</taxon>
        <taxon>Palleniella</taxon>
    </lineage>
</organism>
<keyword evidence="2" id="KW-1185">Reference proteome</keyword>